<organism evidence="1 2">
    <name type="scientific">Seminavis robusta</name>
    <dbReference type="NCBI Taxonomy" id="568900"/>
    <lineage>
        <taxon>Eukaryota</taxon>
        <taxon>Sar</taxon>
        <taxon>Stramenopiles</taxon>
        <taxon>Ochrophyta</taxon>
        <taxon>Bacillariophyta</taxon>
        <taxon>Bacillariophyceae</taxon>
        <taxon>Bacillariophycidae</taxon>
        <taxon>Naviculales</taxon>
        <taxon>Naviculaceae</taxon>
        <taxon>Seminavis</taxon>
    </lineage>
</organism>
<gene>
    <name evidence="1" type="ORF">SEMRO_8_G006501.1</name>
</gene>
<dbReference type="AlphaFoldDB" id="A0A9N8D571"/>
<keyword evidence="2" id="KW-1185">Reference proteome</keyword>
<name>A0A9N8D571_9STRA</name>
<proteinExistence type="predicted"/>
<sequence>MDPSALFATLDNPVPTSTWAVSKKRALEIALMAKADLETVQRFYELYPAALNKRLFRNVLKSGAKPGVVGFLATKCPGLVDKKAFEMAVVQGPGPDRPTDEDIITFAQINPDLLVLEGPTFYFFSIPLRLVLSWKYSQELTQTLFKMLAGKTRLSLWLPQNMILDLSSVFPWVVIDENSTTKRTALDMEAVMGMAPVLDSKSIKGFDSSCTAWELDAFSEFVRRLLSNQSMRELFLKFPEVPPEEQEQGKSMLFNTDAFKEVLSQCKIDHVVLHLGQNNPLALGFLGNSLGSMPCLKNLSFHAATDIAFASATPTICHSLSRNSLLDRITIYAENGTTTTGLDPILNSLATNHTLRAFSYKQGNADNFTRYHEVLVNILHKHNTTLVFVRFYDGRSEENPSGNLCSKLHPSEDLVAFYIGLNRCGRKKAFDPATTKAEFVELLVKAPVSWNRVDPPLHYHPDGSRRIGDIYDDQAPVLAAADVKDADEFNILYGLLHANPAKWSLHV</sequence>
<reference evidence="1" key="1">
    <citation type="submission" date="2020-06" db="EMBL/GenBank/DDBJ databases">
        <authorList>
            <consortium name="Plant Systems Biology data submission"/>
        </authorList>
    </citation>
    <scope>NUCLEOTIDE SEQUENCE</scope>
    <source>
        <strain evidence="1">D6</strain>
    </source>
</reference>
<evidence type="ECO:0000313" key="1">
    <source>
        <dbReference type="EMBL" id="CAB9496682.1"/>
    </source>
</evidence>
<protein>
    <submittedName>
        <fullName evidence="1">Uncharacterized protein</fullName>
    </submittedName>
</protein>
<comment type="caution">
    <text evidence="1">The sequence shown here is derived from an EMBL/GenBank/DDBJ whole genome shotgun (WGS) entry which is preliminary data.</text>
</comment>
<dbReference type="EMBL" id="CAICTM010000008">
    <property type="protein sequence ID" value="CAB9496682.1"/>
    <property type="molecule type" value="Genomic_DNA"/>
</dbReference>
<evidence type="ECO:0000313" key="2">
    <source>
        <dbReference type="Proteomes" id="UP001153069"/>
    </source>
</evidence>
<dbReference type="Proteomes" id="UP001153069">
    <property type="component" value="Unassembled WGS sequence"/>
</dbReference>
<accession>A0A9N8D571</accession>